<dbReference type="SUPFAM" id="SSF55729">
    <property type="entry name" value="Acyl-CoA N-acyltransferases (Nat)"/>
    <property type="match status" value="1"/>
</dbReference>
<sequence>MRRVLSARYDRRLERHVIGFLKVGGRRSMNAINKLEASWVPRVQELNSEQNATRVSEFYLSEMSFDDQRHTPGELEHFRRAPLASLKERNHRHWYIENEEGRIIAVTSCKENEHRTDGYLWDYLVVHRDYRRLGLASLLFQSLEAFVRKMDGRYILTYTCDLPEYKPVQKLFVMNGFVHIGTYPDYYYEGEARLAFHKKLSSGLQIV</sequence>
<gene>
    <name evidence="2" type="ORF">B5M42_24395</name>
</gene>
<dbReference type="Pfam" id="PF00583">
    <property type="entry name" value="Acetyltransf_1"/>
    <property type="match status" value="1"/>
</dbReference>
<dbReference type="OrthoDB" id="2594994at2"/>
<proteinExistence type="predicted"/>
<dbReference type="CDD" id="cd04301">
    <property type="entry name" value="NAT_SF"/>
    <property type="match status" value="1"/>
</dbReference>
<dbReference type="PROSITE" id="PS51186">
    <property type="entry name" value="GNAT"/>
    <property type="match status" value="1"/>
</dbReference>
<reference evidence="2 3" key="1">
    <citation type="submission" date="2017-03" db="EMBL/GenBank/DDBJ databases">
        <title>Isolation of Levoglucosan Utilizing Bacteria.</title>
        <authorList>
            <person name="Arya A.S."/>
        </authorList>
    </citation>
    <scope>NUCLEOTIDE SEQUENCE [LARGE SCALE GENOMIC DNA]</scope>
    <source>
        <strain evidence="2 3">MEC069</strain>
    </source>
</reference>
<accession>A0A4Y8PR49</accession>
<comment type="caution">
    <text evidence="2">The sequence shown here is derived from an EMBL/GenBank/DDBJ whole genome shotgun (WGS) entry which is preliminary data.</text>
</comment>
<dbReference type="Proteomes" id="UP000298246">
    <property type="component" value="Unassembled WGS sequence"/>
</dbReference>
<feature type="domain" description="N-acetyltransferase" evidence="1">
    <location>
        <begin position="41"/>
        <end position="201"/>
    </location>
</feature>
<dbReference type="Gene3D" id="3.40.630.30">
    <property type="match status" value="1"/>
</dbReference>
<keyword evidence="3" id="KW-1185">Reference proteome</keyword>
<dbReference type="GO" id="GO:0016747">
    <property type="term" value="F:acyltransferase activity, transferring groups other than amino-acyl groups"/>
    <property type="evidence" value="ECO:0007669"/>
    <property type="project" value="InterPro"/>
</dbReference>
<evidence type="ECO:0000259" key="1">
    <source>
        <dbReference type="PROSITE" id="PS51186"/>
    </source>
</evidence>
<dbReference type="InterPro" id="IPR016181">
    <property type="entry name" value="Acyl_CoA_acyltransferase"/>
</dbReference>
<dbReference type="InterPro" id="IPR000182">
    <property type="entry name" value="GNAT_dom"/>
</dbReference>
<dbReference type="EMBL" id="MYFO01000066">
    <property type="protein sequence ID" value="TFE82838.1"/>
    <property type="molecule type" value="Genomic_DNA"/>
</dbReference>
<protein>
    <recommendedName>
        <fullName evidence="1">N-acetyltransferase domain-containing protein</fullName>
    </recommendedName>
</protein>
<dbReference type="AlphaFoldDB" id="A0A4Y8PR49"/>
<organism evidence="2 3">
    <name type="scientific">Paenibacillus athensensis</name>
    <dbReference type="NCBI Taxonomy" id="1967502"/>
    <lineage>
        <taxon>Bacteria</taxon>
        <taxon>Bacillati</taxon>
        <taxon>Bacillota</taxon>
        <taxon>Bacilli</taxon>
        <taxon>Bacillales</taxon>
        <taxon>Paenibacillaceae</taxon>
        <taxon>Paenibacillus</taxon>
    </lineage>
</organism>
<name>A0A4Y8PR49_9BACL</name>
<evidence type="ECO:0000313" key="2">
    <source>
        <dbReference type="EMBL" id="TFE82838.1"/>
    </source>
</evidence>
<evidence type="ECO:0000313" key="3">
    <source>
        <dbReference type="Proteomes" id="UP000298246"/>
    </source>
</evidence>